<dbReference type="Proteomes" id="UP000248865">
    <property type="component" value="Unassembled WGS sequence"/>
</dbReference>
<evidence type="ECO:0000313" key="13">
    <source>
        <dbReference type="Proteomes" id="UP000249482"/>
    </source>
</evidence>
<dbReference type="EMBL" id="QKWZ01000977">
    <property type="protein sequence ID" value="PZT61821.1"/>
    <property type="molecule type" value="Genomic_DNA"/>
</dbReference>
<evidence type="ECO:0000313" key="6">
    <source>
        <dbReference type="EMBL" id="PZZ73680.1"/>
    </source>
</evidence>
<dbReference type="Proteomes" id="UP000233549">
    <property type="component" value="Unassembled WGS sequence"/>
</dbReference>
<evidence type="ECO:0000313" key="5">
    <source>
        <dbReference type="EMBL" id="PZT61821.1"/>
    </source>
</evidence>
<reference evidence="2 11" key="3">
    <citation type="submission" date="2017-10" db="EMBL/GenBank/DDBJ databases">
        <title>mcr-1 positive E.coli isolates in China.</title>
        <authorList>
            <person name="Li B."/>
            <person name="Wang X."/>
        </authorList>
    </citation>
    <scope>NUCLEOTIDE SEQUENCE [LARGE SCALE GENOMIC DNA]</scope>
    <source>
        <strain evidence="2 11">14EC029</strain>
    </source>
</reference>
<evidence type="ECO:0000313" key="7">
    <source>
        <dbReference type="EMBL" id="RLY39419.1"/>
    </source>
</evidence>
<evidence type="ECO:0000313" key="1">
    <source>
        <dbReference type="EMBL" id="ATP23638.1"/>
    </source>
</evidence>
<reference evidence="8 16" key="1">
    <citation type="submission" date="2017-08" db="EMBL/GenBank/DDBJ databases">
        <title>Sequencing of Escherichia coli CCPM 6219.</title>
        <authorList>
            <person name="Liu S.-L."/>
            <person name="Zhou Y.-J."/>
            <person name="Zhao M.-F."/>
        </authorList>
    </citation>
    <scope>NUCLEOTIDE SEQUENCE [LARGE SCALE GENOMIC DNA]</scope>
    <source>
        <strain evidence="8 16">CCPM 6219</strain>
    </source>
</reference>
<protein>
    <submittedName>
        <fullName evidence="5">Uncharacterized protein</fullName>
    </submittedName>
</protein>
<dbReference type="EMBL" id="PITP01000003">
    <property type="protein sequence ID" value="PKD91581.1"/>
    <property type="molecule type" value="Genomic_DNA"/>
</dbReference>
<evidence type="ECO:0000313" key="12">
    <source>
        <dbReference type="Proteomes" id="UP000248865"/>
    </source>
</evidence>
<evidence type="ECO:0000313" key="3">
    <source>
        <dbReference type="EMBL" id="AXO05575.1"/>
    </source>
</evidence>
<dbReference type="Proteomes" id="UP000234238">
    <property type="component" value="Chromosome"/>
</dbReference>
<reference evidence="3 14" key="7">
    <citation type="submission" date="2018-08" db="EMBL/GenBank/DDBJ databases">
        <title>Complete genome sequencing and genomic characterization of five Escherichia coli strains co-producing MCR-1 and ESBLs from different origins in China.</title>
        <authorList>
            <person name="Bai L."/>
        </authorList>
    </citation>
    <scope>NUCLEOTIDE SEQUENCE [LARGE SCALE GENOMIC DNA]</scope>
    <source>
        <strain evidence="14">cq9</strain>
        <strain evidence="3">Cq9</strain>
    </source>
</reference>
<accession>A0A148H724</accession>
<evidence type="ECO:0000313" key="9">
    <source>
        <dbReference type="Proteomes" id="UP000225264"/>
    </source>
</evidence>
<evidence type="ECO:0000313" key="10">
    <source>
        <dbReference type="Proteomes" id="UP000233549"/>
    </source>
</evidence>
<dbReference type="Proteomes" id="UP000256244">
    <property type="component" value="Chromosome"/>
</dbReference>
<dbReference type="EMBL" id="RDDM01001291">
    <property type="protein sequence ID" value="RLY39419.1"/>
    <property type="molecule type" value="Genomic_DNA"/>
</dbReference>
<evidence type="ECO:0000313" key="2">
    <source>
        <dbReference type="EMBL" id="AUK02877.1"/>
    </source>
</evidence>
<evidence type="ECO:0000313" key="16">
    <source>
        <dbReference type="Proteomes" id="UP000288459"/>
    </source>
</evidence>
<reference evidence="6 12" key="5">
    <citation type="submission" date="2018-05" db="EMBL/GenBank/DDBJ databases">
        <title>Genomic sequencing of EHEC O26 New European Clone.</title>
        <authorList>
            <person name="Karnisova L."/>
            <person name="Nunvar J."/>
            <person name="Marejkova M."/>
            <person name="Mellmann A."/>
            <person name="Drevinek P."/>
            <person name="Blahova K."/>
            <person name="Bielaszewska M."/>
        </authorList>
    </citation>
    <scope>NUCLEOTIDE SEQUENCE [LARGE SCALE GENOMIC DNA]</scope>
    <source>
        <strain evidence="6 12">14-391</strain>
    </source>
</reference>
<dbReference type="EMBL" id="CP031546">
    <property type="protein sequence ID" value="AXO05575.1"/>
    <property type="molecule type" value="Genomic_DNA"/>
</dbReference>
<name>A0A148H724_ECOLX</name>
<dbReference type="EMBL" id="QFSS01000011">
    <property type="protein sequence ID" value="PZZ73680.1"/>
    <property type="molecule type" value="Genomic_DNA"/>
</dbReference>
<sequence>MSHPLINNHRLPFAAICSNNHESEILVMWLTNFRIRVDMSYQKVELIRHLIRCNATAAVWLFIRIPKQLQGSASLCCGTHYVKEEKSWNRPGAGTAQTIRFL</sequence>
<reference evidence="7 15" key="8">
    <citation type="submission" date="2018-10" db="EMBL/GenBank/DDBJ databases">
        <title>Comparison of Escherichia coli isolates recovered from retail chicken and from chicken fecal samples by antimicrobial susceptibility test and whole genome sequencing.</title>
        <authorList>
            <person name="Tang B."/>
            <person name="Ma Y."/>
            <person name="He X."/>
            <person name="Cao L."/>
            <person name="Xia X."/>
            <person name="Yang H."/>
        </authorList>
    </citation>
    <scope>NUCLEOTIDE SEQUENCE [LARGE SCALE GENOMIC DNA]</scope>
    <source>
        <strain evidence="7 15">CMJH98b</strain>
    </source>
</reference>
<accession>A0A236R6R2</accession>
<evidence type="ECO:0000313" key="8">
    <source>
        <dbReference type="EMBL" id="RVE15735.1"/>
    </source>
</evidence>
<dbReference type="Proteomes" id="UP000281340">
    <property type="component" value="Unassembled WGS sequence"/>
</dbReference>
<evidence type="ECO:0000313" key="4">
    <source>
        <dbReference type="EMBL" id="PKD91581.1"/>
    </source>
</evidence>
<dbReference type="EMBL" id="NPIM01000085">
    <property type="protein sequence ID" value="RVE15735.1"/>
    <property type="molecule type" value="Genomic_DNA"/>
</dbReference>
<evidence type="ECO:0000313" key="14">
    <source>
        <dbReference type="Proteomes" id="UP000256244"/>
    </source>
</evidence>
<accession>A0A2A2XNM6</accession>
<evidence type="ECO:0000313" key="11">
    <source>
        <dbReference type="Proteomes" id="UP000234238"/>
    </source>
</evidence>
<dbReference type="EMBL" id="CP024092">
    <property type="protein sequence ID" value="ATP23638.1"/>
    <property type="molecule type" value="Genomic_DNA"/>
</dbReference>
<dbReference type="EMBL" id="CP024141">
    <property type="protein sequence ID" value="AUK02877.1"/>
    <property type="molecule type" value="Genomic_DNA"/>
</dbReference>
<organism evidence="5 13">
    <name type="scientific">Escherichia coli</name>
    <dbReference type="NCBI Taxonomy" id="562"/>
    <lineage>
        <taxon>Bacteria</taxon>
        <taxon>Pseudomonadati</taxon>
        <taxon>Pseudomonadota</taxon>
        <taxon>Gammaproteobacteria</taxon>
        <taxon>Enterobacterales</taxon>
        <taxon>Enterobacteriaceae</taxon>
        <taxon>Escherichia</taxon>
    </lineage>
</organism>
<dbReference type="AlphaFoldDB" id="A0A148H724"/>
<dbReference type="Proteomes" id="UP000249482">
    <property type="component" value="Unassembled WGS sequence"/>
</dbReference>
<reference evidence="4 10" key="4">
    <citation type="submission" date="2017-12" db="EMBL/GenBank/DDBJ databases">
        <title>Rapid rising of carbapenem-resistant Enterobacteriaceae(CRE) and emergence of colistin resistance genemcr-1 in CRE in the hospital of Henan, China.</title>
        <authorList>
            <person name="Sun Q."/>
            <person name="Zhang R."/>
            <person name="Li Y."/>
            <person name="Shen Y."/>
            <person name="Zhang Y."/>
            <person name="Yang J."/>
            <person name="Shu L."/>
            <person name="Zhou H."/>
            <person name="Wang Y."/>
            <person name="Wang B."/>
            <person name="Shen Z."/>
        </authorList>
    </citation>
    <scope>NUCLEOTIDE SEQUENCE [LARGE SCALE GENOMIC DNA]</scope>
    <source>
        <strain evidence="4 10">3512</strain>
    </source>
</reference>
<reference evidence="1 9" key="2">
    <citation type="submission" date="2017-10" db="EMBL/GenBank/DDBJ databases">
        <title>Genome and in vitro analysis of Escherichia coli resistant to antibiotic.</title>
        <authorList>
            <person name="Pereira U.P."/>
            <person name="Facimoto C.T."/>
            <person name="Campos P.A."/>
            <person name="Araujo B.F."/>
            <person name="Royer S."/>
            <person name="Goncalves I.R."/>
            <person name="Ferreira M.L."/>
            <person name="Gontijo P."/>
            <person name="Ribas R.M."/>
        </authorList>
    </citation>
    <scope>NUCLEOTIDE SEQUENCE [LARGE SCALE GENOMIC DNA]</scope>
    <source>
        <strain evidence="1 9">UFU_EC98</strain>
    </source>
</reference>
<evidence type="ECO:0000313" key="15">
    <source>
        <dbReference type="Proteomes" id="UP000281340"/>
    </source>
</evidence>
<proteinExistence type="predicted"/>
<gene>
    <name evidence="8" type="ORF">CIG67_04305</name>
    <name evidence="1" type="ORF">CQ842_08510</name>
    <name evidence="2" type="ORF">CR538_22035</name>
    <name evidence="4" type="ORF">CWS33_04180</name>
    <name evidence="6" type="ORF">DIV22_03560</name>
    <name evidence="5" type="ORF">DNQ45_27025</name>
    <name evidence="3" type="ORF">DS732_03975</name>
    <name evidence="7" type="ORF">EAI46_33935</name>
</gene>
<dbReference type="Proteomes" id="UP000288459">
    <property type="component" value="Unassembled WGS sequence"/>
</dbReference>
<reference evidence="5 13" key="6">
    <citation type="submission" date="2018-06" db="EMBL/GenBank/DDBJ databases">
        <title>Draft genome sequence of mcr-1-harboring Escherichia coli isolated from wound infection of a hospitalized patient, in Bolivia.</title>
        <authorList>
            <person name="Munoz M.E."/>
            <person name="Moura Q."/>
            <person name="Ventura P.R.M."/>
            <person name="Bustos L.R."/>
            <person name="Ovando B.G."/>
            <person name="Terrazas D.I.V."/>
            <person name="Yarhui N.B."/>
            <person name="Cerdeira L."/>
            <person name="Lincopan N."/>
        </authorList>
    </citation>
    <scope>NUCLEOTIDE SEQUENCE [LARGE SCALE GENOMIC DNA]</scope>
    <source>
        <strain evidence="5 13">EcMLT</strain>
    </source>
</reference>